<sequence>MLAALHYHAWRRVRAAYYAFGLARLPFGDALGRAVSEWETAQGFGDSPKAKSTWDAEYSDGLWTYMQREVARYWTLIGFMDAFRRGGEYLEIGCGDGMLFERFKQLGYERYVGVDISDVAIEKLRLYNDDRTDFSQADGDVYEPDGRFDVIVFNESLFYLRDPVRSLERYAQSLKPGGCIIVSNYTASRRSLAVLREAKRAFEVIDEAKTTQRAMSWLCTALKPPKY</sequence>
<keyword evidence="3" id="KW-0489">Methyltransferase</keyword>
<organism evidence="2 4">
    <name type="scientific">Bradyrhizobium yuanmingense</name>
    <dbReference type="NCBI Taxonomy" id="108015"/>
    <lineage>
        <taxon>Bacteria</taxon>
        <taxon>Pseudomonadati</taxon>
        <taxon>Pseudomonadota</taxon>
        <taxon>Alphaproteobacteria</taxon>
        <taxon>Hyphomicrobiales</taxon>
        <taxon>Nitrobacteraceae</taxon>
        <taxon>Bradyrhizobium</taxon>
    </lineage>
</organism>
<dbReference type="RefSeq" id="WP_057029397.1">
    <property type="nucleotide sequence ID" value="NZ_CP104173.1"/>
</dbReference>
<dbReference type="GeneID" id="93177977"/>
<evidence type="ECO:0000313" key="5">
    <source>
        <dbReference type="Proteomes" id="UP000183174"/>
    </source>
</evidence>
<dbReference type="SUPFAM" id="SSF53335">
    <property type="entry name" value="S-adenosyl-L-methionine-dependent methyltransferases"/>
    <property type="match status" value="1"/>
</dbReference>
<dbReference type="InterPro" id="IPR029063">
    <property type="entry name" value="SAM-dependent_MTases_sf"/>
</dbReference>
<dbReference type="Proteomes" id="UP000051380">
    <property type="component" value="Unassembled WGS sequence"/>
</dbReference>
<accession>A0A0R3C9D2</accession>
<dbReference type="CDD" id="cd02440">
    <property type="entry name" value="AdoMet_MTases"/>
    <property type="match status" value="1"/>
</dbReference>
<dbReference type="GO" id="GO:0032259">
    <property type="term" value="P:methylation"/>
    <property type="evidence" value="ECO:0007669"/>
    <property type="project" value="UniProtKB-KW"/>
</dbReference>
<dbReference type="Gene3D" id="3.40.50.150">
    <property type="entry name" value="Vaccinia Virus protein VP39"/>
    <property type="match status" value="1"/>
</dbReference>
<keyword evidence="1 3" id="KW-0808">Transferase</keyword>
<dbReference type="Pfam" id="PF13489">
    <property type="entry name" value="Methyltransf_23"/>
    <property type="match status" value="1"/>
</dbReference>
<dbReference type="Proteomes" id="UP000183174">
    <property type="component" value="Unassembled WGS sequence"/>
</dbReference>
<dbReference type="PANTHER" id="PTHR43861:SF3">
    <property type="entry name" value="PUTATIVE (AFU_ORTHOLOGUE AFUA_2G14390)-RELATED"/>
    <property type="match status" value="1"/>
</dbReference>
<evidence type="ECO:0000256" key="1">
    <source>
        <dbReference type="ARBA" id="ARBA00022679"/>
    </source>
</evidence>
<evidence type="ECO:0000313" key="2">
    <source>
        <dbReference type="EMBL" id="KRP91699.1"/>
    </source>
</evidence>
<evidence type="ECO:0000313" key="3">
    <source>
        <dbReference type="EMBL" id="SCB46370.1"/>
    </source>
</evidence>
<dbReference type="AlphaFoldDB" id="A0A0R3C9D2"/>
<dbReference type="GO" id="GO:0008168">
    <property type="term" value="F:methyltransferase activity"/>
    <property type="evidence" value="ECO:0007669"/>
    <property type="project" value="UniProtKB-KW"/>
</dbReference>
<name>A0A0R3C9D2_9BRAD</name>
<dbReference type="STRING" id="108015.GA0061099_1008361"/>
<dbReference type="OrthoDB" id="21342at2"/>
<reference evidence="2 4" key="1">
    <citation type="submission" date="2015-09" db="EMBL/GenBank/DDBJ databases">
        <title>Draft Genome Sequence of the Strain BR 3267 (Bradyrhizobium yuanmingense) recommended as inoculant for cowpea in Brazil.</title>
        <authorList>
            <person name="Simoes-Araujo J.L."/>
            <person name="Zilli J.E."/>
        </authorList>
    </citation>
    <scope>NUCLEOTIDE SEQUENCE [LARGE SCALE GENOMIC DNA]</scope>
    <source>
        <strain evidence="2 4">BR3267</strain>
    </source>
</reference>
<reference evidence="3 5" key="2">
    <citation type="submission" date="2016-08" db="EMBL/GenBank/DDBJ databases">
        <authorList>
            <person name="Seilhamer J.J."/>
        </authorList>
    </citation>
    <scope>NUCLEOTIDE SEQUENCE [LARGE SCALE GENOMIC DNA]</scope>
    <source>
        <strain evidence="3 5">CCBAU 10071</strain>
    </source>
</reference>
<gene>
    <name evidence="2" type="ORF">AOQ72_32350</name>
    <name evidence="3" type="ORF">GA0061099_1008361</name>
</gene>
<evidence type="ECO:0000313" key="4">
    <source>
        <dbReference type="Proteomes" id="UP000051380"/>
    </source>
</evidence>
<protein>
    <submittedName>
        <fullName evidence="3">Methyltransferase domain-containing protein</fullName>
    </submittedName>
</protein>
<dbReference type="EMBL" id="FMAE01000008">
    <property type="protein sequence ID" value="SCB46370.1"/>
    <property type="molecule type" value="Genomic_DNA"/>
</dbReference>
<dbReference type="PANTHER" id="PTHR43861">
    <property type="entry name" value="TRANS-ACONITATE 2-METHYLTRANSFERASE-RELATED"/>
    <property type="match status" value="1"/>
</dbReference>
<proteinExistence type="predicted"/>
<dbReference type="EMBL" id="LJYF01000032">
    <property type="protein sequence ID" value="KRP91699.1"/>
    <property type="molecule type" value="Genomic_DNA"/>
</dbReference>